<evidence type="ECO:0000259" key="2">
    <source>
        <dbReference type="SMART" id="SM00690"/>
    </source>
</evidence>
<dbReference type="PANTHER" id="PTHR31927">
    <property type="entry name" value="FI07246P-RELATED-RELATED"/>
    <property type="match status" value="1"/>
</dbReference>
<dbReference type="GO" id="GO:0040003">
    <property type="term" value="P:chitin-based cuticle development"/>
    <property type="evidence" value="ECO:0007669"/>
    <property type="project" value="TreeGrafter"/>
</dbReference>
<dbReference type="PANTHER" id="PTHR31927:SF2">
    <property type="entry name" value="FI07246P-RELATED"/>
    <property type="match status" value="1"/>
</dbReference>
<dbReference type="AlphaFoldDB" id="A0AB40ABV3"/>
<accession>A0AB40ABV3</accession>
<keyword evidence="1" id="KW-0732">Signal</keyword>
<reference evidence="4" key="1">
    <citation type="submission" date="2025-08" db="UniProtKB">
        <authorList>
            <consortium name="RefSeq"/>
        </authorList>
    </citation>
    <scope>IDENTIFICATION</scope>
</reference>
<feature type="chain" id="PRO_5047315416" evidence="1">
    <location>
        <begin position="16"/>
        <end position="232"/>
    </location>
</feature>
<dbReference type="Proteomes" id="UP001652628">
    <property type="component" value="Chromosome 3"/>
</dbReference>
<feature type="domain" description="DUF243" evidence="2">
    <location>
        <begin position="60"/>
        <end position="161"/>
    </location>
</feature>
<dbReference type="GO" id="GO:0008010">
    <property type="term" value="F:structural constituent of chitin-based larval cuticle"/>
    <property type="evidence" value="ECO:0007669"/>
    <property type="project" value="TreeGrafter"/>
</dbReference>
<gene>
    <name evidence="4" type="primary">TwdlO</name>
</gene>
<dbReference type="GO" id="GO:0062129">
    <property type="term" value="C:chitin-based extracellular matrix"/>
    <property type="evidence" value="ECO:0007669"/>
    <property type="project" value="TreeGrafter"/>
</dbReference>
<dbReference type="SMART" id="SM00690">
    <property type="entry name" value="DM5"/>
    <property type="match status" value="1"/>
</dbReference>
<protein>
    <submittedName>
        <fullName evidence="4">Uncharacterized protein TwdlO</fullName>
    </submittedName>
</protein>
<name>A0AB40ABV3_DROSZ</name>
<dbReference type="GeneID" id="118878122"/>
<dbReference type="RefSeq" id="XP_036675478.3">
    <property type="nucleotide sequence ID" value="XM_036819583.3"/>
</dbReference>
<sequence length="232" mass="24667">MRFLIAFCLIGAACAQYNYGAGFSGAASDNVPSYAGGNSGFGGGDSYDGAASSPDYSVSSELNKEYYTFEADESQFEDPLAAQKIAGSVNKGLRVVFIKGPENRGLENAALALAKQAAEQRTAIYVLNKQTDIGDLANKFNAVRQNANQRPEVHFVKYRTPEDAANAQKAIQSQYDNLGGSSQSFNGGVANAINFASQGAAPVRRGNNYSPPAAATSNSYLPANILRRLRIR</sequence>
<dbReference type="InterPro" id="IPR004145">
    <property type="entry name" value="DUF243"/>
</dbReference>
<evidence type="ECO:0000313" key="4">
    <source>
        <dbReference type="RefSeq" id="XP_036675478.3"/>
    </source>
</evidence>
<keyword evidence="3" id="KW-1185">Reference proteome</keyword>
<feature type="signal peptide" evidence="1">
    <location>
        <begin position="1"/>
        <end position="15"/>
    </location>
</feature>
<proteinExistence type="predicted"/>
<evidence type="ECO:0000313" key="3">
    <source>
        <dbReference type="Proteomes" id="UP001652628"/>
    </source>
</evidence>
<evidence type="ECO:0000256" key="1">
    <source>
        <dbReference type="SAM" id="SignalP"/>
    </source>
</evidence>
<organism evidence="3 4">
    <name type="scientific">Drosophila suzukii</name>
    <name type="common">Spotted-wing drosophila fruit fly</name>
    <dbReference type="NCBI Taxonomy" id="28584"/>
    <lineage>
        <taxon>Eukaryota</taxon>
        <taxon>Metazoa</taxon>
        <taxon>Ecdysozoa</taxon>
        <taxon>Arthropoda</taxon>
        <taxon>Hexapoda</taxon>
        <taxon>Insecta</taxon>
        <taxon>Pterygota</taxon>
        <taxon>Neoptera</taxon>
        <taxon>Endopterygota</taxon>
        <taxon>Diptera</taxon>
        <taxon>Brachycera</taxon>
        <taxon>Muscomorpha</taxon>
        <taxon>Ephydroidea</taxon>
        <taxon>Drosophilidae</taxon>
        <taxon>Drosophila</taxon>
        <taxon>Sophophora</taxon>
    </lineage>
</organism>
<dbReference type="Pfam" id="PF03103">
    <property type="entry name" value="DUF243"/>
    <property type="match status" value="1"/>
</dbReference>